<reference evidence="11" key="1">
    <citation type="submission" date="2020-06" db="EMBL/GenBank/DDBJ databases">
        <title>REHAB project genomes.</title>
        <authorList>
            <person name="Shaw L.P."/>
        </authorList>
    </citation>
    <scope>NUCLEOTIDE SEQUENCE [LARGE SCALE GENOMIC DNA]</scope>
    <source>
        <strain evidence="11">RHBSTW-00370</strain>
    </source>
</reference>
<dbReference type="Gene3D" id="3.30.70.20">
    <property type="match status" value="1"/>
</dbReference>
<feature type="domain" description="Radical SAM core" evidence="8">
    <location>
        <begin position="15"/>
        <end position="299"/>
    </location>
</feature>
<evidence type="ECO:0000256" key="5">
    <source>
        <dbReference type="ARBA" id="ARBA00023004"/>
    </source>
</evidence>
<dbReference type="SFLD" id="SFLDS00029">
    <property type="entry name" value="Radical_SAM"/>
    <property type="match status" value="1"/>
</dbReference>
<reference evidence="10" key="3">
    <citation type="submission" date="2022-12" db="EMBL/GenBank/DDBJ databases">
        <title>2953647.</title>
        <authorList>
            <person name="Hergert J."/>
            <person name="Casey R."/>
            <person name="Wagner J."/>
            <person name="Young E.L."/>
            <person name="Oakeson K.F."/>
        </authorList>
    </citation>
    <scope>NUCLEOTIDE SEQUENCE</scope>
    <source>
        <strain evidence="10">2953647</strain>
    </source>
</reference>
<dbReference type="EMBL" id="CP114564">
    <property type="protein sequence ID" value="WAZ57128.1"/>
    <property type="molecule type" value="Genomic_DNA"/>
</dbReference>
<keyword evidence="12" id="KW-1185">Reference proteome</keyword>
<dbReference type="GO" id="GO:0016491">
    <property type="term" value="F:oxidoreductase activity"/>
    <property type="evidence" value="ECO:0007669"/>
    <property type="project" value="InterPro"/>
</dbReference>
<evidence type="ECO:0000313" key="10">
    <source>
        <dbReference type="EMBL" id="WAZ57128.1"/>
    </source>
</evidence>
<gene>
    <name evidence="9" type="ORF">HV178_23255</name>
    <name evidence="10" type="ORF">O4000_23170</name>
</gene>
<evidence type="ECO:0000313" key="12">
    <source>
        <dbReference type="Proteomes" id="UP001164536"/>
    </source>
</evidence>
<evidence type="ECO:0000256" key="3">
    <source>
        <dbReference type="ARBA" id="ARBA00022691"/>
    </source>
</evidence>
<dbReference type="Proteomes" id="UP001164536">
    <property type="component" value="Chromosome"/>
</dbReference>
<feature type="domain" description="4Fe-4S ferredoxin-type" evidence="7">
    <location>
        <begin position="46"/>
        <end position="75"/>
    </location>
</feature>
<dbReference type="SFLD" id="SFLDG01118">
    <property type="entry name" value="activating_enzymes__group_2"/>
    <property type="match status" value="1"/>
</dbReference>
<comment type="cofactor">
    <cofactor evidence="1">
        <name>[4Fe-4S] cluster</name>
        <dbReference type="ChEBI" id="CHEBI:49883"/>
    </cofactor>
</comment>
<evidence type="ECO:0000256" key="6">
    <source>
        <dbReference type="ARBA" id="ARBA00023014"/>
    </source>
</evidence>
<dbReference type="InterPro" id="IPR040074">
    <property type="entry name" value="BssD/PflA/YjjW"/>
</dbReference>
<dbReference type="Gene3D" id="3.20.20.70">
    <property type="entry name" value="Aldolase class I"/>
    <property type="match status" value="1"/>
</dbReference>
<dbReference type="SUPFAM" id="SSF54862">
    <property type="entry name" value="4Fe-4S ferredoxins"/>
    <property type="match status" value="1"/>
</dbReference>
<dbReference type="AlphaFoldDB" id="A0AAN5Z926"/>
<organism evidence="9 11">
    <name type="scientific">Citrobacter freundii</name>
    <dbReference type="NCBI Taxonomy" id="546"/>
    <lineage>
        <taxon>Bacteria</taxon>
        <taxon>Pseudomonadati</taxon>
        <taxon>Pseudomonadota</taxon>
        <taxon>Gammaproteobacteria</taxon>
        <taxon>Enterobacterales</taxon>
        <taxon>Enterobacteriaceae</taxon>
        <taxon>Citrobacter</taxon>
        <taxon>Citrobacter freundii complex</taxon>
    </lineage>
</organism>
<evidence type="ECO:0000313" key="9">
    <source>
        <dbReference type="EMBL" id="QLV32712.1"/>
    </source>
</evidence>
<dbReference type="InterPro" id="IPR012839">
    <property type="entry name" value="Organic_radical_activase"/>
</dbReference>
<evidence type="ECO:0000256" key="2">
    <source>
        <dbReference type="ARBA" id="ARBA00022485"/>
    </source>
</evidence>
<dbReference type="PROSITE" id="PS51379">
    <property type="entry name" value="4FE4S_FER_2"/>
    <property type="match status" value="1"/>
</dbReference>
<dbReference type="GO" id="GO:0051539">
    <property type="term" value="F:4 iron, 4 sulfur cluster binding"/>
    <property type="evidence" value="ECO:0007669"/>
    <property type="project" value="UniProtKB-KW"/>
</dbReference>
<dbReference type="PROSITE" id="PS51918">
    <property type="entry name" value="RADICAL_SAM"/>
    <property type="match status" value="1"/>
</dbReference>
<evidence type="ECO:0000256" key="1">
    <source>
        <dbReference type="ARBA" id="ARBA00001966"/>
    </source>
</evidence>
<dbReference type="PANTHER" id="PTHR30352">
    <property type="entry name" value="PYRUVATE FORMATE-LYASE-ACTIVATING ENZYME"/>
    <property type="match status" value="1"/>
</dbReference>
<protein>
    <submittedName>
        <fullName evidence="9">Glycyl-radical enzyme activating protein</fullName>
    </submittedName>
</protein>
<dbReference type="PIRSF" id="PIRSF000371">
    <property type="entry name" value="PFL_act_enz"/>
    <property type="match status" value="1"/>
</dbReference>
<keyword evidence="3" id="KW-0949">S-adenosyl-L-methionine</keyword>
<keyword evidence="4" id="KW-0479">Metal-binding</keyword>
<dbReference type="InterPro" id="IPR034457">
    <property type="entry name" value="Organic_radical-activating"/>
</dbReference>
<evidence type="ECO:0000313" key="11">
    <source>
        <dbReference type="Proteomes" id="UP000512222"/>
    </source>
</evidence>
<dbReference type="RefSeq" id="WP_048234194.1">
    <property type="nucleotide sequence ID" value="NZ_BQGP01000011.1"/>
</dbReference>
<keyword evidence="2" id="KW-0004">4Fe-4S</keyword>
<dbReference type="InterPro" id="IPR007197">
    <property type="entry name" value="rSAM"/>
</dbReference>
<dbReference type="SUPFAM" id="SSF102114">
    <property type="entry name" value="Radical SAM enzymes"/>
    <property type="match status" value="1"/>
</dbReference>
<dbReference type="EMBL" id="CP056573">
    <property type="protein sequence ID" value="QLV32712.1"/>
    <property type="molecule type" value="Genomic_DNA"/>
</dbReference>
<evidence type="ECO:0000259" key="8">
    <source>
        <dbReference type="PROSITE" id="PS51918"/>
    </source>
</evidence>
<dbReference type="CDD" id="cd01335">
    <property type="entry name" value="Radical_SAM"/>
    <property type="match status" value="1"/>
</dbReference>
<dbReference type="Proteomes" id="UP000512222">
    <property type="component" value="Chromosome"/>
</dbReference>
<reference evidence="9" key="2">
    <citation type="journal article" date="2021" name="Microb. Genom.">
        <title>A genomic epidemiological study shows that prevalence of antimicrobial resistance in Enterobacterales is associated with the livestock host, as well as antimicrobial usage.</title>
        <authorList>
            <person name="AbuOun M."/>
            <person name="Jones H."/>
            <person name="Stubberfield E."/>
            <person name="Gilson D."/>
            <person name="Shaw L.P."/>
            <person name="Hubbard A.T.M."/>
            <person name="Chau K.K."/>
            <person name="Sebra R."/>
            <person name="Peto T.E.A."/>
            <person name="Crook D.W."/>
            <person name="Read D.S."/>
            <person name="Gweon H.S."/>
            <person name="Walker A.S."/>
            <person name="Stoesser N."/>
            <person name="Smith R.P."/>
            <person name="Anjum M.F."/>
            <person name="On Behalf Of The Rehab Consortium."/>
        </authorList>
    </citation>
    <scope>NUCLEOTIDE SEQUENCE</scope>
    <source>
        <strain evidence="9">RHBSTW-00370</strain>
    </source>
</reference>
<evidence type="ECO:0000256" key="4">
    <source>
        <dbReference type="ARBA" id="ARBA00022723"/>
    </source>
</evidence>
<accession>A0AAN5Z926</accession>
<keyword evidence="6" id="KW-0411">Iron-sulfur</keyword>
<keyword evidence="5" id="KW-0408">Iron</keyword>
<dbReference type="InterPro" id="IPR013785">
    <property type="entry name" value="Aldolase_TIM"/>
</dbReference>
<dbReference type="PANTHER" id="PTHR30352:SF4">
    <property type="entry name" value="PYRUVATE FORMATE-LYASE 2-ACTIVATING ENZYME"/>
    <property type="match status" value="1"/>
</dbReference>
<dbReference type="GO" id="GO:0046872">
    <property type="term" value="F:metal ion binding"/>
    <property type="evidence" value="ECO:0007669"/>
    <property type="project" value="UniProtKB-KW"/>
</dbReference>
<dbReference type="Pfam" id="PF04055">
    <property type="entry name" value="Radical_SAM"/>
    <property type="match status" value="1"/>
</dbReference>
<dbReference type="SFLD" id="SFLDG01066">
    <property type="entry name" value="organic_radical-activating_enz"/>
    <property type="match status" value="1"/>
</dbReference>
<dbReference type="InterPro" id="IPR058240">
    <property type="entry name" value="rSAM_sf"/>
</dbReference>
<evidence type="ECO:0000259" key="7">
    <source>
        <dbReference type="PROSITE" id="PS51379"/>
    </source>
</evidence>
<proteinExistence type="predicted"/>
<name>A0AAN5Z926_CITFR</name>
<sequence>MRTGLISRIQHYSTKDGPGIRSTVFMQQCNLRCQWCANPETIRPGFNVFWFKERCRQCGTCVQAAANSAITLAQPGNGVNIDRKKCTNLLDIVDMCPYDGYEKVGQEMTSHQLADLLLRDKAFYDESHGGVTFSGGEPALQAEFVRETALLLKAEGIHVCLDTAGYIRWEKLRPLVEAVDLVSYDFKVFDAETHLSCTGVDNRLILENAKAIAAMGKPILARMVIVPTRNDDPADIRKRLDFIRTLGSAVQQVDILEYHIYGIGKYQKLGIPYLLKDIPACQHEMTEQIKQYAEEIGLRATIGG</sequence>
<dbReference type="InterPro" id="IPR017896">
    <property type="entry name" value="4Fe4S_Fe-S-bd"/>
</dbReference>
<dbReference type="NCBIfam" id="TIGR02494">
    <property type="entry name" value="PFLE_PFLC"/>
    <property type="match status" value="1"/>
</dbReference>